<evidence type="ECO:0000313" key="1">
    <source>
        <dbReference type="EMBL" id="MFC0475196.1"/>
    </source>
</evidence>
<organism evidence="1 2">
    <name type="scientific">Robertmurraya beringensis</name>
    <dbReference type="NCBI Taxonomy" id="641660"/>
    <lineage>
        <taxon>Bacteria</taxon>
        <taxon>Bacillati</taxon>
        <taxon>Bacillota</taxon>
        <taxon>Bacilli</taxon>
        <taxon>Bacillales</taxon>
        <taxon>Bacillaceae</taxon>
        <taxon>Robertmurraya</taxon>
    </lineage>
</organism>
<accession>A0ABV6KPE5</accession>
<reference evidence="1 2" key="1">
    <citation type="submission" date="2024-09" db="EMBL/GenBank/DDBJ databases">
        <authorList>
            <person name="Sun Q."/>
            <person name="Mori K."/>
        </authorList>
    </citation>
    <scope>NUCLEOTIDE SEQUENCE [LARGE SCALE GENOMIC DNA]</scope>
    <source>
        <strain evidence="1 2">CGMCC 1.9126</strain>
    </source>
</reference>
<sequence>MREKIYVEKAIKTEKNEVILIVNDDFSIKELTATGQVLVDSNELAFVYIVEKDDSFMYLELTLKTWPILKDGLVNNCEYKLSNGEETMVLPNLKEELLYLIDNIKGNSNYGEEMVTKVEECFCN</sequence>
<dbReference type="RefSeq" id="WP_160546379.1">
    <property type="nucleotide sequence ID" value="NZ_JBHLUU010000022.1"/>
</dbReference>
<dbReference type="Proteomes" id="UP001589738">
    <property type="component" value="Unassembled WGS sequence"/>
</dbReference>
<dbReference type="InterPro" id="IPR020908">
    <property type="entry name" value="UPF0738"/>
</dbReference>
<name>A0ABV6KPE5_9BACI</name>
<gene>
    <name evidence="1" type="ORF">ACFFHF_07975</name>
</gene>
<protein>
    <submittedName>
        <fullName evidence="1">Uncharacterized protein</fullName>
    </submittedName>
</protein>
<evidence type="ECO:0000313" key="2">
    <source>
        <dbReference type="Proteomes" id="UP001589738"/>
    </source>
</evidence>
<dbReference type="EMBL" id="JBHLUU010000022">
    <property type="protein sequence ID" value="MFC0475196.1"/>
    <property type="molecule type" value="Genomic_DNA"/>
</dbReference>
<proteinExistence type="predicted"/>
<comment type="caution">
    <text evidence="1">The sequence shown here is derived from an EMBL/GenBank/DDBJ whole genome shotgun (WGS) entry which is preliminary data.</text>
</comment>
<dbReference type="Pfam" id="PF19785">
    <property type="entry name" value="UPF0738"/>
    <property type="match status" value="1"/>
</dbReference>
<keyword evidence="2" id="KW-1185">Reference proteome</keyword>